<feature type="region of interest" description="Disordered" evidence="1">
    <location>
        <begin position="1"/>
        <end position="25"/>
    </location>
</feature>
<evidence type="ECO:0000313" key="2">
    <source>
        <dbReference type="EMBL" id="PKI68490.1"/>
    </source>
</evidence>
<name>A0A2I0KJJ6_PUNGR</name>
<protein>
    <submittedName>
        <fullName evidence="2">Uncharacterized protein</fullName>
    </submittedName>
</protein>
<gene>
    <name evidence="2" type="ORF">CRG98_011128</name>
</gene>
<organism evidence="2 3">
    <name type="scientific">Punica granatum</name>
    <name type="common">Pomegranate</name>
    <dbReference type="NCBI Taxonomy" id="22663"/>
    <lineage>
        <taxon>Eukaryota</taxon>
        <taxon>Viridiplantae</taxon>
        <taxon>Streptophyta</taxon>
        <taxon>Embryophyta</taxon>
        <taxon>Tracheophyta</taxon>
        <taxon>Spermatophyta</taxon>
        <taxon>Magnoliopsida</taxon>
        <taxon>eudicotyledons</taxon>
        <taxon>Gunneridae</taxon>
        <taxon>Pentapetalae</taxon>
        <taxon>rosids</taxon>
        <taxon>malvids</taxon>
        <taxon>Myrtales</taxon>
        <taxon>Lythraceae</taxon>
        <taxon>Punica</taxon>
    </lineage>
</organism>
<feature type="region of interest" description="Disordered" evidence="1">
    <location>
        <begin position="96"/>
        <end position="115"/>
    </location>
</feature>
<reference evidence="2 3" key="1">
    <citation type="submission" date="2017-11" db="EMBL/GenBank/DDBJ databases">
        <title>De-novo sequencing of pomegranate (Punica granatum L.) genome.</title>
        <authorList>
            <person name="Akparov Z."/>
            <person name="Amiraslanov A."/>
            <person name="Hajiyeva S."/>
            <person name="Abbasov M."/>
            <person name="Kaur K."/>
            <person name="Hamwieh A."/>
            <person name="Solovyev V."/>
            <person name="Salamov A."/>
            <person name="Braich B."/>
            <person name="Kosarev P."/>
            <person name="Mahmoud A."/>
            <person name="Hajiyev E."/>
            <person name="Babayeva S."/>
            <person name="Izzatullayeva V."/>
            <person name="Mammadov A."/>
            <person name="Mammadov A."/>
            <person name="Sharifova S."/>
            <person name="Ojaghi J."/>
            <person name="Eynullazada K."/>
            <person name="Bayramov B."/>
            <person name="Abdulazimova A."/>
            <person name="Shahmuradov I."/>
        </authorList>
    </citation>
    <scope>NUCLEOTIDE SEQUENCE [LARGE SCALE GENOMIC DNA]</scope>
    <source>
        <strain evidence="3">cv. AG2017</strain>
        <tissue evidence="2">Leaf</tissue>
    </source>
</reference>
<evidence type="ECO:0000256" key="1">
    <source>
        <dbReference type="SAM" id="MobiDB-lite"/>
    </source>
</evidence>
<feature type="compositionally biased region" description="Basic and acidic residues" evidence="1">
    <location>
        <begin position="15"/>
        <end position="24"/>
    </location>
</feature>
<dbReference type="EMBL" id="PGOL01000553">
    <property type="protein sequence ID" value="PKI68490.1"/>
    <property type="molecule type" value="Genomic_DNA"/>
</dbReference>
<dbReference type="Proteomes" id="UP000233551">
    <property type="component" value="Unassembled WGS sequence"/>
</dbReference>
<accession>A0A2I0KJJ6</accession>
<keyword evidence="3" id="KW-1185">Reference proteome</keyword>
<dbReference type="AlphaFoldDB" id="A0A2I0KJJ6"/>
<evidence type="ECO:0000313" key="3">
    <source>
        <dbReference type="Proteomes" id="UP000233551"/>
    </source>
</evidence>
<sequence>MAIARRKEVHRKRAREREPERGRETTGIWRVTESSDGLVLEVMGGCRRGLEMVMVSWSVEPRREQANDDVEDGDVIGWCGVREREGAEKRSCWTGSGLVARPKERKKKEKEAKRK</sequence>
<comment type="caution">
    <text evidence="2">The sequence shown here is derived from an EMBL/GenBank/DDBJ whole genome shotgun (WGS) entry which is preliminary data.</text>
</comment>
<proteinExistence type="predicted"/>